<protein>
    <recommendedName>
        <fullName evidence="4">Cation transport ATPase</fullName>
    </recommendedName>
</protein>
<organism evidence="2 3">
    <name type="scientific">Actibacterium pelagium</name>
    <dbReference type="NCBI Taxonomy" id="2029103"/>
    <lineage>
        <taxon>Bacteria</taxon>
        <taxon>Pseudomonadati</taxon>
        <taxon>Pseudomonadota</taxon>
        <taxon>Alphaproteobacteria</taxon>
        <taxon>Rhodobacterales</taxon>
        <taxon>Roseobacteraceae</taxon>
        <taxon>Actibacterium</taxon>
    </lineage>
</organism>
<dbReference type="RefSeq" id="WP_143226489.1">
    <property type="nucleotide sequence ID" value="NZ_BMKN01000002.1"/>
</dbReference>
<accession>A0A917ELM1</accession>
<reference evidence="2" key="1">
    <citation type="journal article" date="2014" name="Int. J. Syst. Evol. Microbiol.">
        <title>Complete genome sequence of Corynebacterium casei LMG S-19264T (=DSM 44701T), isolated from a smear-ripened cheese.</title>
        <authorList>
            <consortium name="US DOE Joint Genome Institute (JGI-PGF)"/>
            <person name="Walter F."/>
            <person name="Albersmeier A."/>
            <person name="Kalinowski J."/>
            <person name="Ruckert C."/>
        </authorList>
    </citation>
    <scope>NUCLEOTIDE SEQUENCE</scope>
    <source>
        <strain evidence="2">CGMCC 1.16012</strain>
    </source>
</reference>
<dbReference type="AlphaFoldDB" id="A0A917ELM1"/>
<name>A0A917ELM1_9RHOB</name>
<evidence type="ECO:0000313" key="2">
    <source>
        <dbReference type="EMBL" id="GGE52721.1"/>
    </source>
</evidence>
<keyword evidence="3" id="KW-1185">Reference proteome</keyword>
<sequence length="210" mass="22200">MSTWTFKKLAGLALTLALPACVASDGAVVSRSLPRAVSVTDANVVVTGPSGYCIDQRSVTEQDQGSFVLLASCDSLARGRRVQNQSEPLLLTASVSGVPGVVGDASVLKQFFTSEQGRQALSRDGRASTVEVLHMFRRDEAFILHARDTSSGLGDGLSEDYWRAFIEVKNHIVTASAIPFQSAPVSDDEALSVLSAFLKRIRGASGAAAN</sequence>
<gene>
    <name evidence="2" type="ORF">GCM10011517_20620</name>
</gene>
<dbReference type="OrthoDB" id="7877343at2"/>
<evidence type="ECO:0008006" key="4">
    <source>
        <dbReference type="Google" id="ProtNLM"/>
    </source>
</evidence>
<proteinExistence type="predicted"/>
<evidence type="ECO:0000256" key="1">
    <source>
        <dbReference type="SAM" id="SignalP"/>
    </source>
</evidence>
<dbReference type="EMBL" id="BMKN01000002">
    <property type="protein sequence ID" value="GGE52721.1"/>
    <property type="molecule type" value="Genomic_DNA"/>
</dbReference>
<reference evidence="2" key="2">
    <citation type="submission" date="2020-09" db="EMBL/GenBank/DDBJ databases">
        <authorList>
            <person name="Sun Q."/>
            <person name="Zhou Y."/>
        </authorList>
    </citation>
    <scope>NUCLEOTIDE SEQUENCE</scope>
    <source>
        <strain evidence="2">CGMCC 1.16012</strain>
    </source>
</reference>
<comment type="caution">
    <text evidence="2">The sequence shown here is derived from an EMBL/GenBank/DDBJ whole genome shotgun (WGS) entry which is preliminary data.</text>
</comment>
<dbReference type="Proteomes" id="UP000606730">
    <property type="component" value="Unassembled WGS sequence"/>
</dbReference>
<feature type="signal peptide" evidence="1">
    <location>
        <begin position="1"/>
        <end position="23"/>
    </location>
</feature>
<keyword evidence="1" id="KW-0732">Signal</keyword>
<evidence type="ECO:0000313" key="3">
    <source>
        <dbReference type="Proteomes" id="UP000606730"/>
    </source>
</evidence>
<feature type="chain" id="PRO_5037505266" description="Cation transport ATPase" evidence="1">
    <location>
        <begin position="24"/>
        <end position="210"/>
    </location>
</feature>